<dbReference type="Pfam" id="PF00111">
    <property type="entry name" value="Fer2"/>
    <property type="match status" value="1"/>
</dbReference>
<dbReference type="Gene3D" id="3.10.20.30">
    <property type="match status" value="1"/>
</dbReference>
<dbReference type="Proteomes" id="UP000244173">
    <property type="component" value="Chromosome"/>
</dbReference>
<reference evidence="2 3" key="1">
    <citation type="submission" date="2018-04" db="EMBL/GenBank/DDBJ databases">
        <title>Denitrifier Microvirgula.</title>
        <authorList>
            <person name="Anderson E."/>
            <person name="Jang J."/>
            <person name="Ishii S."/>
        </authorList>
    </citation>
    <scope>NUCLEOTIDE SEQUENCE [LARGE SCALE GENOMIC DNA]</scope>
    <source>
        <strain evidence="2 3">BE2.4</strain>
    </source>
</reference>
<evidence type="ECO:0000313" key="2">
    <source>
        <dbReference type="EMBL" id="AVY95022.1"/>
    </source>
</evidence>
<proteinExistence type="predicted"/>
<dbReference type="AlphaFoldDB" id="A0A2S0PCG4"/>
<name>A0A2S0PCG4_9NEIS</name>
<keyword evidence="3" id="KW-1185">Reference proteome</keyword>
<dbReference type="CDD" id="cd00207">
    <property type="entry name" value="fer2"/>
    <property type="match status" value="1"/>
</dbReference>
<evidence type="ECO:0000313" key="3">
    <source>
        <dbReference type="Proteomes" id="UP000244173"/>
    </source>
</evidence>
<dbReference type="InterPro" id="IPR036010">
    <property type="entry name" value="2Fe-2S_ferredoxin-like_sf"/>
</dbReference>
<dbReference type="InterPro" id="IPR006058">
    <property type="entry name" value="2Fe2S_fd_BS"/>
</dbReference>
<gene>
    <name evidence="2" type="ORF">DAI18_13945</name>
</gene>
<dbReference type="EMBL" id="CP028519">
    <property type="protein sequence ID" value="AVY95022.1"/>
    <property type="molecule type" value="Genomic_DNA"/>
</dbReference>
<sequence>MPTVTFVSDRLPAPVSVEAAAGELLLEVVRRAELPLWWRCGHGTCGACLVRVSHAGQPVPFRLGRKERNVMIRQGYLPKTALADDDFIDSPDLPRLACHIAVTEDLLISF</sequence>
<dbReference type="KEGG" id="maer:DAI18_13945"/>
<dbReference type="SUPFAM" id="SSF54292">
    <property type="entry name" value="2Fe-2S ferredoxin-like"/>
    <property type="match status" value="1"/>
</dbReference>
<dbReference type="OrthoDB" id="9133614at2"/>
<accession>A0A2S0PCG4</accession>
<dbReference type="PROSITE" id="PS51085">
    <property type="entry name" value="2FE2S_FER_2"/>
    <property type="match status" value="1"/>
</dbReference>
<dbReference type="PROSITE" id="PS00197">
    <property type="entry name" value="2FE2S_FER_1"/>
    <property type="match status" value="1"/>
</dbReference>
<evidence type="ECO:0000259" key="1">
    <source>
        <dbReference type="PROSITE" id="PS51085"/>
    </source>
</evidence>
<dbReference type="GO" id="GO:0051537">
    <property type="term" value="F:2 iron, 2 sulfur cluster binding"/>
    <property type="evidence" value="ECO:0007669"/>
    <property type="project" value="InterPro"/>
</dbReference>
<dbReference type="InterPro" id="IPR001041">
    <property type="entry name" value="2Fe-2S_ferredoxin-type"/>
</dbReference>
<organism evidence="2 3">
    <name type="scientific">Microvirgula aerodenitrificans</name>
    <dbReference type="NCBI Taxonomy" id="57480"/>
    <lineage>
        <taxon>Bacteria</taxon>
        <taxon>Pseudomonadati</taxon>
        <taxon>Pseudomonadota</taxon>
        <taxon>Betaproteobacteria</taxon>
        <taxon>Neisseriales</taxon>
        <taxon>Aquaspirillaceae</taxon>
        <taxon>Microvirgula</taxon>
    </lineage>
</organism>
<dbReference type="STRING" id="1122240.GCA_000620105_01500"/>
<feature type="domain" description="2Fe-2S ferredoxin-type" evidence="1">
    <location>
        <begin position="2"/>
        <end position="110"/>
    </location>
</feature>
<dbReference type="InterPro" id="IPR012675">
    <property type="entry name" value="Beta-grasp_dom_sf"/>
</dbReference>
<dbReference type="RefSeq" id="WP_028498839.1">
    <property type="nucleotide sequence ID" value="NZ_CP028519.1"/>
</dbReference>
<protein>
    <submittedName>
        <fullName evidence="2">Ferredoxin</fullName>
    </submittedName>
</protein>